<dbReference type="KEGG" id="vg:55806201"/>
<evidence type="ECO:0000313" key="2">
    <source>
        <dbReference type="Proteomes" id="UP000248666"/>
    </source>
</evidence>
<protein>
    <submittedName>
        <fullName evidence="1">Hypothetical phage protein</fullName>
    </submittedName>
</protein>
<dbReference type="EMBL" id="LC373201">
    <property type="protein sequence ID" value="BBD52232.1"/>
    <property type="molecule type" value="Genomic_DNA"/>
</dbReference>
<dbReference type="GeneID" id="55806201"/>
<reference evidence="1 2" key="1">
    <citation type="submission" date="2018-02" db="EMBL/GenBank/DDBJ databases">
        <title>Isolation and characterization of bacteriophage of Enterobacter asburiae, a cause of soft rot disease of plants in Vietnam.</title>
        <authorList>
            <person name="Doi K."/>
            <person name="Nagayoshi Y."/>
            <person name="Fujino Y."/>
            <person name="Thanh N.C."/>
        </authorList>
    </citation>
    <scope>NUCLEOTIDE SEQUENCE [LARGE SCALE GENOMIC DNA]</scope>
</reference>
<gene>
    <name evidence="1" type="primary">orf00224</name>
</gene>
<proteinExistence type="predicted"/>
<sequence>MRNVSIWTNEEDWEHLSTPVCLRLFEYKGNKRTLNEFLSPNYIHRDNGFFRRDKDIPNLGMTFDLGVKGQVVLMGYSSITAAEEGNGQPFMIFQSFERAVHWLVKNGYDFYGDESATRRCRKVVAMDFDAENRKYQAMAREYEKTLVKPVSVQGNVVVHDPAGSPRHVVNIVPACETKAPTPPTPPASRVLNDFGAPVGQDPELPPILQYPVPKEKPAVKSSFLRRMFYFLTK</sequence>
<keyword evidence="2" id="KW-1185">Reference proteome</keyword>
<accession>A0A2Z6C8X4</accession>
<evidence type="ECO:0000313" key="1">
    <source>
        <dbReference type="EMBL" id="BBD52232.1"/>
    </source>
</evidence>
<dbReference type="RefSeq" id="YP_009876995.1">
    <property type="nucleotide sequence ID" value="NC_049384.1"/>
</dbReference>
<name>A0A2Z6C8X4_9CAUD</name>
<dbReference type="Proteomes" id="UP000248666">
    <property type="component" value="Segment"/>
</dbReference>
<organism evidence="1 2">
    <name type="scientific">Enterobacter phage EspM4VN</name>
    <dbReference type="NCBI Taxonomy" id="2137745"/>
    <lineage>
        <taxon>Viruses</taxon>
        <taxon>Duplodnaviria</taxon>
        <taxon>Heunggongvirae</taxon>
        <taxon>Uroviricota</taxon>
        <taxon>Caudoviricetes</taxon>
        <taxon>Pantevenvirales</taxon>
        <taxon>Ackermannviridae</taxon>
        <taxon>Aglimvirinae</taxon>
        <taxon>Agtrevirus</taxon>
        <taxon>Agtrevirus EM4</taxon>
    </lineage>
</organism>